<feature type="domain" description="SLH" evidence="3">
    <location>
        <begin position="89"/>
        <end position="155"/>
    </location>
</feature>
<dbReference type="InterPro" id="IPR001223">
    <property type="entry name" value="Glyco_hydro18_cat"/>
</dbReference>
<comment type="caution">
    <text evidence="5">The sequence shown here is derived from an EMBL/GenBank/DDBJ whole genome shotgun (WGS) entry which is preliminary data.</text>
</comment>
<evidence type="ECO:0000313" key="6">
    <source>
        <dbReference type="Proteomes" id="UP001139263"/>
    </source>
</evidence>
<dbReference type="SMART" id="SM00636">
    <property type="entry name" value="Glyco_18"/>
    <property type="match status" value="1"/>
</dbReference>
<dbReference type="Gene3D" id="3.10.50.10">
    <property type="match status" value="1"/>
</dbReference>
<evidence type="ECO:0000259" key="4">
    <source>
        <dbReference type="PROSITE" id="PS51910"/>
    </source>
</evidence>
<dbReference type="SUPFAM" id="SSF51445">
    <property type="entry name" value="(Trans)glycosidases"/>
    <property type="match status" value="1"/>
</dbReference>
<evidence type="ECO:0000256" key="2">
    <source>
        <dbReference type="SAM" id="SignalP"/>
    </source>
</evidence>
<dbReference type="InterPro" id="IPR017853">
    <property type="entry name" value="GH"/>
</dbReference>
<dbReference type="Pfam" id="PF00704">
    <property type="entry name" value="Glyco_hydro_18"/>
    <property type="match status" value="1"/>
</dbReference>
<dbReference type="EMBL" id="JALBUF010000004">
    <property type="protein sequence ID" value="MCI0183450.1"/>
    <property type="molecule type" value="Genomic_DNA"/>
</dbReference>
<reference evidence="5" key="1">
    <citation type="submission" date="2022-03" db="EMBL/GenBank/DDBJ databases">
        <title>Draft Genome Sequence of Firmicute Strain S0AB, a Heterotrophic Iron/Sulfur-Oxidizing Extreme Acidophile.</title>
        <authorList>
            <person name="Vergara E."/>
            <person name="Pakostova E."/>
            <person name="Johnson D.B."/>
            <person name="Holmes D.S."/>
        </authorList>
    </citation>
    <scope>NUCLEOTIDE SEQUENCE</scope>
    <source>
        <strain evidence="5">S0AB</strain>
    </source>
</reference>
<feature type="signal peptide" evidence="2">
    <location>
        <begin position="1"/>
        <end position="25"/>
    </location>
</feature>
<sequence>MRTKTWMTMVAIASLSFSLSTAACADSLPYKDISDSFAQTAIVQLTQAGDIHGYPNGTFRPHAVITRGQFLAYMMNVLEPYTGITAVPHGTFYPDVPPGNWDYNVVGSAQVAGWLNTYWLNLSDGFHENDQASRGDAASMFVGALEHSKFDFTLPQGVTPLTYATELGMFAGLPATANPVYFNRADAAVVLNNVLTLCKQFVAKGPVGIRGELPDVVSGSSSQTSSASTTASTASTTSSTTTSSVPFTTMVTTSGSQIDVVLGFNYGGSLASDLTEDEQDTDVNTIVYDGFHLNSSLQFNGTLPASFADTLHTYGKQVYGLFGTEDPTLLTEALATTQSRAALVQQIASVCDTSHLDGANIDFEDVPGSLESDLTAFMQQLTTALQASGMKTSIDVAVPSAGSWSQAYDYGQLGKITNYVFLMAYDEHWSGDITPGTVASLQWVQNNVNILLQDGTPADHLILGLPLYTRAWQTGNTTQMHSIPIGEMESMIASGQTTQSSFDQSVNQWVNVYNDSTGTQWEFWQDGFKNLQSMGSLAIKDQLAGVGYWQLGDETPSQWSFILPVGLGGTAIASSSSNTTGA</sequence>
<organism evidence="5 6">
    <name type="scientific">Sulfoacidibacillus ferrooxidans</name>
    <dbReference type="NCBI Taxonomy" id="2005001"/>
    <lineage>
        <taxon>Bacteria</taxon>
        <taxon>Bacillati</taxon>
        <taxon>Bacillota</taxon>
        <taxon>Bacilli</taxon>
        <taxon>Bacillales</taxon>
        <taxon>Alicyclobacillaceae</taxon>
        <taxon>Sulfoacidibacillus</taxon>
    </lineage>
</organism>
<dbReference type="Proteomes" id="UP001139263">
    <property type="component" value="Unassembled WGS sequence"/>
</dbReference>
<feature type="chain" id="PRO_5040957348" description="Glycoside hydrolase" evidence="2">
    <location>
        <begin position="26"/>
        <end position="582"/>
    </location>
</feature>
<dbReference type="PANTHER" id="PTHR46066">
    <property type="entry name" value="CHITINASE DOMAIN-CONTAINING PROTEIN 1 FAMILY MEMBER"/>
    <property type="match status" value="1"/>
</dbReference>
<dbReference type="PROSITE" id="PS51910">
    <property type="entry name" value="GH18_2"/>
    <property type="match status" value="1"/>
</dbReference>
<protein>
    <recommendedName>
        <fullName evidence="7">Glycoside hydrolase</fullName>
    </recommendedName>
</protein>
<proteinExistence type="predicted"/>
<dbReference type="Gene3D" id="3.20.20.80">
    <property type="entry name" value="Glycosidases"/>
    <property type="match status" value="1"/>
</dbReference>
<evidence type="ECO:0008006" key="7">
    <source>
        <dbReference type="Google" id="ProtNLM"/>
    </source>
</evidence>
<dbReference type="Pfam" id="PF00395">
    <property type="entry name" value="SLH"/>
    <property type="match status" value="1"/>
</dbReference>
<dbReference type="PANTHER" id="PTHR46066:SF2">
    <property type="entry name" value="CHITINASE DOMAIN-CONTAINING PROTEIN 1"/>
    <property type="match status" value="1"/>
</dbReference>
<feature type="region of interest" description="Disordered" evidence="1">
    <location>
        <begin position="213"/>
        <end position="246"/>
    </location>
</feature>
<dbReference type="PROSITE" id="PS51272">
    <property type="entry name" value="SLH"/>
    <property type="match status" value="2"/>
</dbReference>
<dbReference type="GO" id="GO:0005975">
    <property type="term" value="P:carbohydrate metabolic process"/>
    <property type="evidence" value="ECO:0007669"/>
    <property type="project" value="InterPro"/>
</dbReference>
<dbReference type="InterPro" id="IPR011583">
    <property type="entry name" value="Chitinase_II/V-like_cat"/>
</dbReference>
<name>A0A9X1V927_9BACL</name>
<dbReference type="PROSITE" id="PS51257">
    <property type="entry name" value="PROKAR_LIPOPROTEIN"/>
    <property type="match status" value="1"/>
</dbReference>
<evidence type="ECO:0000313" key="5">
    <source>
        <dbReference type="EMBL" id="MCI0183450.1"/>
    </source>
</evidence>
<dbReference type="RefSeq" id="WP_241713776.1">
    <property type="nucleotide sequence ID" value="NZ_JALBUF010000004.1"/>
</dbReference>
<feature type="compositionally biased region" description="Low complexity" evidence="1">
    <location>
        <begin position="216"/>
        <end position="246"/>
    </location>
</feature>
<keyword evidence="6" id="KW-1185">Reference proteome</keyword>
<dbReference type="AlphaFoldDB" id="A0A9X1V927"/>
<dbReference type="InterPro" id="IPR001119">
    <property type="entry name" value="SLH_dom"/>
</dbReference>
<accession>A0A9X1V927</accession>
<feature type="domain" description="GH18" evidence="4">
    <location>
        <begin position="256"/>
        <end position="582"/>
    </location>
</feature>
<dbReference type="GO" id="GO:0008061">
    <property type="term" value="F:chitin binding"/>
    <property type="evidence" value="ECO:0007669"/>
    <property type="project" value="InterPro"/>
</dbReference>
<gene>
    <name evidence="5" type="ORF">MM817_01727</name>
</gene>
<dbReference type="InterPro" id="IPR029070">
    <property type="entry name" value="Chitinase_insertion_sf"/>
</dbReference>
<evidence type="ECO:0000256" key="1">
    <source>
        <dbReference type="SAM" id="MobiDB-lite"/>
    </source>
</evidence>
<feature type="domain" description="SLH" evidence="3">
    <location>
        <begin position="25"/>
        <end position="88"/>
    </location>
</feature>
<keyword evidence="2" id="KW-0732">Signal</keyword>
<evidence type="ECO:0000259" key="3">
    <source>
        <dbReference type="PROSITE" id="PS51272"/>
    </source>
</evidence>